<dbReference type="InterPro" id="IPR019820">
    <property type="entry name" value="Sec-indep_translocase_CS"/>
</dbReference>
<evidence type="ECO:0000256" key="1">
    <source>
        <dbReference type="ARBA" id="ARBA00004141"/>
    </source>
</evidence>
<evidence type="ECO:0000256" key="6">
    <source>
        <dbReference type="SAM" id="MobiDB-lite"/>
    </source>
</evidence>
<dbReference type="GO" id="GO:0033281">
    <property type="term" value="C:TAT protein transport complex"/>
    <property type="evidence" value="ECO:0007669"/>
    <property type="project" value="UniProtKB-UniRule"/>
</dbReference>
<sequence length="263" mass="29313">MAQPKKEMTLLEHLEELRRVLLICIIAVGICAVGAYVFNDRIMEVLLSPLTAVGYRPVVTGITEAFMVRIKLALFVGFLAALPVILWQVWWFVAPALEKAEQRYFLLFVFGTFFLFLAGVVFGFFGVFRVAVAFLLKFTGSQLVPMLTIDKYISFAIYLLLPFGLIFELPLVSFVVARLGLISSAFLARKRRYALLISVIVAAAITPTPDMITCLIMTAPLYALYEVSLVVVKLTERAEARKRTHEEAGEEEHGQGVLPASNS</sequence>
<dbReference type="GO" id="GO:0065002">
    <property type="term" value="P:intracellular protein transmembrane transport"/>
    <property type="evidence" value="ECO:0007669"/>
    <property type="project" value="TreeGrafter"/>
</dbReference>
<keyword evidence="4 5" id="KW-0472">Membrane</keyword>
<keyword evidence="5" id="KW-0811">Translocation</keyword>
<comment type="caution">
    <text evidence="5">Lacks conserved residue(s) required for the propagation of feature annotation.</text>
</comment>
<feature type="transmembrane region" description="Helical" evidence="5">
    <location>
        <begin position="72"/>
        <end position="93"/>
    </location>
</feature>
<gene>
    <name evidence="5 7" type="primary">tatC</name>
    <name evidence="7" type="ORF">ENQ35_02935</name>
</gene>
<evidence type="ECO:0000313" key="7">
    <source>
        <dbReference type="EMBL" id="HDW51677.1"/>
    </source>
</evidence>
<name>A0A7C1JNQ0_9THEO</name>
<dbReference type="GO" id="GO:0043953">
    <property type="term" value="P:protein transport by the Tat complex"/>
    <property type="evidence" value="ECO:0007669"/>
    <property type="project" value="UniProtKB-UniRule"/>
</dbReference>
<dbReference type="EMBL" id="DSMV01000177">
    <property type="protein sequence ID" value="HDW51677.1"/>
    <property type="molecule type" value="Genomic_DNA"/>
</dbReference>
<feature type="region of interest" description="Disordered" evidence="6">
    <location>
        <begin position="242"/>
        <end position="263"/>
    </location>
</feature>
<dbReference type="PROSITE" id="PS01218">
    <property type="entry name" value="TATC"/>
    <property type="match status" value="1"/>
</dbReference>
<feature type="compositionally biased region" description="Basic and acidic residues" evidence="6">
    <location>
        <begin position="242"/>
        <end position="254"/>
    </location>
</feature>
<evidence type="ECO:0000256" key="3">
    <source>
        <dbReference type="ARBA" id="ARBA00022989"/>
    </source>
</evidence>
<organism evidence="7">
    <name type="scientific">Ammonifex degensii</name>
    <dbReference type="NCBI Taxonomy" id="42838"/>
    <lineage>
        <taxon>Bacteria</taxon>
        <taxon>Bacillati</taxon>
        <taxon>Bacillota</taxon>
        <taxon>Clostridia</taxon>
        <taxon>Thermoanaerobacterales</taxon>
        <taxon>Thermoanaerobacteraceae</taxon>
        <taxon>Ammonifex</taxon>
    </lineage>
</organism>
<comment type="function">
    <text evidence="5">Part of the twin-arginine translocation (Tat) system that transports large folded proteins containing a characteristic twin-arginine motif in their signal peptide across membranes.</text>
</comment>
<feature type="transmembrane region" description="Helical" evidence="5">
    <location>
        <begin position="20"/>
        <end position="38"/>
    </location>
</feature>
<keyword evidence="5" id="KW-0813">Transport</keyword>
<dbReference type="Pfam" id="PF00902">
    <property type="entry name" value="TatC"/>
    <property type="match status" value="1"/>
</dbReference>
<dbReference type="NCBIfam" id="TIGR00945">
    <property type="entry name" value="tatC"/>
    <property type="match status" value="1"/>
</dbReference>
<evidence type="ECO:0000256" key="5">
    <source>
        <dbReference type="HAMAP-Rule" id="MF_00902"/>
    </source>
</evidence>
<evidence type="ECO:0000256" key="2">
    <source>
        <dbReference type="ARBA" id="ARBA00022692"/>
    </source>
</evidence>
<accession>A0A7C1JNQ0</accession>
<dbReference type="PRINTS" id="PR01840">
    <property type="entry name" value="TATCFAMILY"/>
</dbReference>
<dbReference type="HAMAP" id="MF_00902">
    <property type="entry name" value="TatC"/>
    <property type="match status" value="1"/>
</dbReference>
<comment type="similarity">
    <text evidence="5">Belongs to the TatC family.</text>
</comment>
<keyword evidence="2 5" id="KW-0812">Transmembrane</keyword>
<keyword evidence="5" id="KW-1003">Cell membrane</keyword>
<dbReference type="InterPro" id="IPR002033">
    <property type="entry name" value="TatC"/>
</dbReference>
<comment type="subcellular location">
    <subcellularLocation>
        <location evidence="5">Cell membrane</location>
        <topology evidence="5">Multi-pass membrane protein</topology>
    </subcellularLocation>
    <subcellularLocation>
        <location evidence="1">Membrane</location>
        <topology evidence="1">Multi-pass membrane protein</topology>
    </subcellularLocation>
</comment>
<dbReference type="PANTHER" id="PTHR30371:SF0">
    <property type="entry name" value="SEC-INDEPENDENT PROTEIN TRANSLOCASE PROTEIN TATC, CHLOROPLASTIC-RELATED"/>
    <property type="match status" value="1"/>
</dbReference>
<dbReference type="AlphaFoldDB" id="A0A7C1JNQ0"/>
<evidence type="ECO:0000256" key="4">
    <source>
        <dbReference type="ARBA" id="ARBA00023136"/>
    </source>
</evidence>
<dbReference type="GO" id="GO:0009977">
    <property type="term" value="F:proton motive force dependent protein transmembrane transporter activity"/>
    <property type="evidence" value="ECO:0007669"/>
    <property type="project" value="TreeGrafter"/>
</dbReference>
<feature type="transmembrane region" description="Helical" evidence="5">
    <location>
        <begin position="155"/>
        <end position="181"/>
    </location>
</feature>
<dbReference type="PANTHER" id="PTHR30371">
    <property type="entry name" value="SEC-INDEPENDENT PROTEIN TRANSLOCASE PROTEIN TATC"/>
    <property type="match status" value="1"/>
</dbReference>
<feature type="transmembrane region" description="Helical" evidence="5">
    <location>
        <begin position="105"/>
        <end position="135"/>
    </location>
</feature>
<feature type="transmembrane region" description="Helical" evidence="5">
    <location>
        <begin position="193"/>
        <end position="209"/>
    </location>
</feature>
<comment type="subunit">
    <text evidence="5">Forms a complex with TatA.</text>
</comment>
<proteinExistence type="inferred from homology"/>
<keyword evidence="3 5" id="KW-1133">Transmembrane helix</keyword>
<comment type="caution">
    <text evidence="7">The sequence shown here is derived from an EMBL/GenBank/DDBJ whole genome shotgun (WGS) entry which is preliminary data.</text>
</comment>
<reference evidence="7" key="1">
    <citation type="journal article" date="2020" name="mSystems">
        <title>Genome- and Community-Level Interaction Insights into Carbon Utilization and Element Cycling Functions of Hydrothermarchaeota in Hydrothermal Sediment.</title>
        <authorList>
            <person name="Zhou Z."/>
            <person name="Liu Y."/>
            <person name="Xu W."/>
            <person name="Pan J."/>
            <person name="Luo Z.H."/>
            <person name="Li M."/>
        </authorList>
    </citation>
    <scope>NUCLEOTIDE SEQUENCE [LARGE SCALE GENOMIC DNA]</scope>
    <source>
        <strain evidence="7">SpSt-301</strain>
    </source>
</reference>
<keyword evidence="5" id="KW-0653">Protein transport</keyword>
<protein>
    <recommendedName>
        <fullName evidence="5">Sec-independent protein translocase protein TatC</fullName>
    </recommendedName>
</protein>